<evidence type="ECO:0000313" key="1">
    <source>
        <dbReference type="EnsemblMetazoa" id="Aqu2.1.12865_001"/>
    </source>
</evidence>
<evidence type="ECO:0008006" key="2">
    <source>
        <dbReference type="Google" id="ProtNLM"/>
    </source>
</evidence>
<reference evidence="1" key="1">
    <citation type="submission" date="2017-05" db="UniProtKB">
        <authorList>
            <consortium name="EnsemblMetazoa"/>
        </authorList>
    </citation>
    <scope>IDENTIFICATION</scope>
</reference>
<dbReference type="Gene3D" id="3.10.10.10">
    <property type="entry name" value="HIV Type 1 Reverse Transcriptase, subunit A, domain 1"/>
    <property type="match status" value="1"/>
</dbReference>
<dbReference type="InterPro" id="IPR043502">
    <property type="entry name" value="DNA/RNA_pol_sf"/>
</dbReference>
<dbReference type="InterPro" id="IPR053134">
    <property type="entry name" value="RNA-dir_DNA_polymerase"/>
</dbReference>
<dbReference type="SUPFAM" id="SSF56672">
    <property type="entry name" value="DNA/RNA polymerases"/>
    <property type="match status" value="1"/>
</dbReference>
<dbReference type="InParanoid" id="A0A1X7TEE5"/>
<name>A0A1X7TEE5_AMPQE</name>
<dbReference type="InterPro" id="IPR043128">
    <property type="entry name" value="Rev_trsase/Diguanyl_cyclase"/>
</dbReference>
<dbReference type="EnsemblMetazoa" id="Aqu2.1.12865_001">
    <property type="protein sequence ID" value="Aqu2.1.12865_001"/>
    <property type="gene ID" value="Aqu2.1.12865"/>
</dbReference>
<organism evidence="1">
    <name type="scientific">Amphimedon queenslandica</name>
    <name type="common">Sponge</name>
    <dbReference type="NCBI Taxonomy" id="400682"/>
    <lineage>
        <taxon>Eukaryota</taxon>
        <taxon>Metazoa</taxon>
        <taxon>Porifera</taxon>
        <taxon>Demospongiae</taxon>
        <taxon>Heteroscleromorpha</taxon>
        <taxon>Haplosclerida</taxon>
        <taxon>Niphatidae</taxon>
        <taxon>Amphimedon</taxon>
    </lineage>
</organism>
<accession>A0A1X7TEE5</accession>
<dbReference type="Gene3D" id="3.30.70.270">
    <property type="match status" value="1"/>
</dbReference>
<protein>
    <recommendedName>
        <fullName evidence="2">Reverse transcriptase domain-containing protein</fullName>
    </recommendedName>
</protein>
<dbReference type="STRING" id="400682.A0A1X7TEE5"/>
<proteinExistence type="predicted"/>
<dbReference type="PANTHER" id="PTHR24559">
    <property type="entry name" value="TRANSPOSON TY3-I GAG-POL POLYPROTEIN"/>
    <property type="match status" value="1"/>
</dbReference>
<dbReference type="AlphaFoldDB" id="A0A1X7TEE5"/>
<dbReference type="PANTHER" id="PTHR24559:SF454">
    <property type="entry name" value="RIBONUCLEASE H"/>
    <property type="match status" value="1"/>
</dbReference>
<sequence>MPRIDDILDQIGQANYFTTLDLARGYWQVPVTEEDRHKTAFISPFGLHQFK</sequence>